<name>A0AAN8IRS4_TRICO</name>
<feature type="domain" description="CUB" evidence="11">
    <location>
        <begin position="877"/>
        <end position="994"/>
    </location>
</feature>
<evidence type="ECO:0000256" key="7">
    <source>
        <dbReference type="ARBA" id="ARBA00023157"/>
    </source>
</evidence>
<dbReference type="PROSITE" id="PS51864">
    <property type="entry name" value="ASTACIN"/>
    <property type="match status" value="3"/>
</dbReference>
<keyword evidence="3 9" id="KW-0479">Metal-binding</keyword>
<evidence type="ECO:0000313" key="14">
    <source>
        <dbReference type="Proteomes" id="UP001331761"/>
    </source>
</evidence>
<feature type="active site" evidence="9">
    <location>
        <position position="441"/>
    </location>
</feature>
<feature type="binding site" evidence="9">
    <location>
        <position position="736"/>
    </location>
    <ligand>
        <name>Zn(2+)</name>
        <dbReference type="ChEBI" id="CHEBI:29105"/>
        <note>catalytic</note>
    </ligand>
</feature>
<feature type="domain" description="Peptidase M12A" evidence="12">
    <location>
        <begin position="645"/>
        <end position="837"/>
    </location>
</feature>
<dbReference type="Pfam" id="PF01400">
    <property type="entry name" value="Astacin"/>
    <property type="match status" value="3"/>
</dbReference>
<keyword evidence="7" id="KW-1015">Disulfide bond</keyword>
<keyword evidence="6 9" id="KW-0482">Metalloprotease</keyword>
<evidence type="ECO:0000256" key="5">
    <source>
        <dbReference type="ARBA" id="ARBA00022833"/>
    </source>
</evidence>
<dbReference type="SUPFAM" id="SSF49854">
    <property type="entry name" value="Spermadhesin, CUB domain"/>
    <property type="match status" value="1"/>
</dbReference>
<dbReference type="Proteomes" id="UP001331761">
    <property type="component" value="Unassembled WGS sequence"/>
</dbReference>
<keyword evidence="4 9" id="KW-0378">Hydrolase</keyword>
<comment type="caution">
    <text evidence="8">Lacks conserved residue(s) required for the propagation of feature annotation.</text>
</comment>
<dbReference type="InterPro" id="IPR024079">
    <property type="entry name" value="MetalloPept_cat_dom_sf"/>
</dbReference>
<reference evidence="13 14" key="1">
    <citation type="submission" date="2019-10" db="EMBL/GenBank/DDBJ databases">
        <title>Assembly and Annotation for the nematode Trichostrongylus colubriformis.</title>
        <authorList>
            <person name="Martin J."/>
        </authorList>
    </citation>
    <scope>NUCLEOTIDE SEQUENCE [LARGE SCALE GENOMIC DNA]</scope>
    <source>
        <strain evidence="13">G859</strain>
        <tissue evidence="13">Whole worm</tissue>
    </source>
</reference>
<dbReference type="InterPro" id="IPR035914">
    <property type="entry name" value="Sperma_CUB_dom_sf"/>
</dbReference>
<dbReference type="InterPro" id="IPR000859">
    <property type="entry name" value="CUB_dom"/>
</dbReference>
<dbReference type="SUPFAM" id="SSF55486">
    <property type="entry name" value="Metalloproteases ('zincins'), catalytic domain"/>
    <property type="match status" value="3"/>
</dbReference>
<evidence type="ECO:0000256" key="1">
    <source>
        <dbReference type="ARBA" id="ARBA00022536"/>
    </source>
</evidence>
<feature type="binding site" evidence="9">
    <location>
        <position position="740"/>
    </location>
    <ligand>
        <name>Zn(2+)</name>
        <dbReference type="ChEBI" id="CHEBI:29105"/>
        <note>catalytic</note>
    </ligand>
</feature>
<evidence type="ECO:0000256" key="8">
    <source>
        <dbReference type="PROSITE-ProRule" id="PRU00059"/>
    </source>
</evidence>
<dbReference type="SMART" id="SM00235">
    <property type="entry name" value="ZnMc"/>
    <property type="match status" value="2"/>
</dbReference>
<organism evidence="13 14">
    <name type="scientific">Trichostrongylus colubriformis</name>
    <name type="common">Black scour worm</name>
    <dbReference type="NCBI Taxonomy" id="6319"/>
    <lineage>
        <taxon>Eukaryota</taxon>
        <taxon>Metazoa</taxon>
        <taxon>Ecdysozoa</taxon>
        <taxon>Nematoda</taxon>
        <taxon>Chromadorea</taxon>
        <taxon>Rhabditida</taxon>
        <taxon>Rhabditina</taxon>
        <taxon>Rhabditomorpha</taxon>
        <taxon>Strongyloidea</taxon>
        <taxon>Trichostrongylidae</taxon>
        <taxon>Trichostrongylus</taxon>
    </lineage>
</organism>
<feature type="non-terminal residue" evidence="13">
    <location>
        <position position="1"/>
    </location>
</feature>
<dbReference type="CDD" id="cd04280">
    <property type="entry name" value="ZnMc_astacin_like"/>
    <property type="match status" value="1"/>
</dbReference>
<dbReference type="InterPro" id="IPR034035">
    <property type="entry name" value="Astacin-like_dom"/>
</dbReference>
<dbReference type="EMBL" id="WIXE01006925">
    <property type="protein sequence ID" value="KAK5980853.1"/>
    <property type="molecule type" value="Genomic_DNA"/>
</dbReference>
<feature type="domain" description="Peptidase M12A" evidence="12">
    <location>
        <begin position="350"/>
        <end position="468"/>
    </location>
</feature>
<evidence type="ECO:0000256" key="2">
    <source>
        <dbReference type="ARBA" id="ARBA00022670"/>
    </source>
</evidence>
<evidence type="ECO:0000313" key="13">
    <source>
        <dbReference type="EMBL" id="KAK5980853.1"/>
    </source>
</evidence>
<accession>A0AAN8IRS4</accession>
<evidence type="ECO:0000259" key="12">
    <source>
        <dbReference type="PROSITE" id="PS51864"/>
    </source>
</evidence>
<comment type="cofactor">
    <cofactor evidence="9 10">
        <name>Zn(2+)</name>
        <dbReference type="ChEBI" id="CHEBI:29105"/>
    </cofactor>
    <text evidence="9 10">Binds 1 zinc ion per subunit.</text>
</comment>
<proteinExistence type="predicted"/>
<feature type="binding site" evidence="9">
    <location>
        <position position="440"/>
    </location>
    <ligand>
        <name>Zn(2+)</name>
        <dbReference type="ChEBI" id="CHEBI:29105"/>
        <note>catalytic</note>
    </ligand>
</feature>
<evidence type="ECO:0000259" key="11">
    <source>
        <dbReference type="PROSITE" id="PS01180"/>
    </source>
</evidence>
<keyword evidence="2 9" id="KW-0645">Protease</keyword>
<evidence type="ECO:0000256" key="10">
    <source>
        <dbReference type="RuleBase" id="RU361183"/>
    </source>
</evidence>
<dbReference type="AlphaFoldDB" id="A0AAN8IRS4"/>
<dbReference type="PRINTS" id="PR00480">
    <property type="entry name" value="ASTACIN"/>
</dbReference>
<feature type="binding site" evidence="9">
    <location>
        <position position="444"/>
    </location>
    <ligand>
        <name>Zn(2+)</name>
        <dbReference type="ChEBI" id="CHEBI:29105"/>
        <note>catalytic</note>
    </ligand>
</feature>
<dbReference type="InterPro" id="IPR000742">
    <property type="entry name" value="EGF"/>
</dbReference>
<dbReference type="GO" id="GO:0006508">
    <property type="term" value="P:proteolysis"/>
    <property type="evidence" value="ECO:0007669"/>
    <property type="project" value="UniProtKB-KW"/>
</dbReference>
<dbReference type="EC" id="3.4.24.-" evidence="10"/>
<dbReference type="PROSITE" id="PS00022">
    <property type="entry name" value="EGF_1"/>
    <property type="match status" value="1"/>
</dbReference>
<dbReference type="GO" id="GO:0008270">
    <property type="term" value="F:zinc ion binding"/>
    <property type="evidence" value="ECO:0007669"/>
    <property type="project" value="UniProtKB-UniRule"/>
</dbReference>
<evidence type="ECO:0000256" key="4">
    <source>
        <dbReference type="ARBA" id="ARBA00022801"/>
    </source>
</evidence>
<keyword evidence="1" id="KW-0245">EGF-like domain</keyword>
<feature type="binding site" evidence="9">
    <location>
        <position position="746"/>
    </location>
    <ligand>
        <name>Zn(2+)</name>
        <dbReference type="ChEBI" id="CHEBI:29105"/>
        <note>catalytic</note>
    </ligand>
</feature>
<sequence length="994" mass="109901">YIRMFKESGEVVPGGGSILQKNRIEGVDEYLYEGDINLTDGSGCYSFVGMVGGEQDLSLGAGCNTPGNQHNYNKLTEAGSINYTPYEYGSVMHYDAKSFATTGTSMNPTNARYLRTMGSQMISFYDISMINFHYKCNGVCATKGAACVNGGKRNPKNCNACICPAGYGGALCSLRPAGCGAVLTAGPTWKSKTVVLGNAADTEIRQSHAICNDWVKRNPFEMFSNQSPVVVMVSILFLLDGGQCLSEKAKISLTKALGGIDLEKRLERLRNLRVANLGHNATPTASFASTFEDETSEVNTTIFPGGGSILEKNRMEGVDEYLYEGDINLTEEQLDVLEANLNNHSTRHKRQASRDFPIWTNKKVFYYFDASITAAMQTLVKKALHYITVRTCVTFEENATATNRIRVFSGSGCYSSMGMVGGEQDLSLGDGCITMGIVAHEFMHALGIWHMQSRNDRDSFITVDITNVPAPAGKKIQVQVAILKGVNCNYGCWLSGIEMKTLPNKLNTNPRACCAGYVKKILTLRGVNLEQRRERLRNLSILYSKRHNITTHKQTATQAALSNSVEGGERLEGMAEQPAELNSLSLEYETTEVNNRTEPSLEEINENEGVAEYLFDGDINLTEQQLEMIEASLGEINNNNVTRHKRQLDIINPRWANNRLYYAFDAAITARYRTIVKQALDYISARTCITFTQDATAPNRVQVISGAGCYSSIGMLGGVQELSLGKGCDQVGIVAHEFIHALGSWHMHMRSDRDEYIIVDLTNVPENRQGNFAKVSGDRTNNYTPYEYGSVMHYAANLFSTKGYSLKPRIGRYLQTEGTRVISFLDIKMINDHYGCHAQCGDRLCYNAGGPRPKNCVVCNCPEGYGGAKCNERPAGCGEILVATAAWKTKTFTFGNANVKTQRDNYMKCNHWIRAPGGRQVQVRVTAVKNVQCGVGCRVNSIEIKSLPNKAMTNPRICCPALLNQVITSYLNPTPIISYNRYLTSTYTFQYRYV</sequence>
<feature type="domain" description="Peptidase M12A" evidence="12">
    <location>
        <begin position="66"/>
        <end position="137"/>
    </location>
</feature>
<keyword evidence="5 9" id="KW-0862">Zinc</keyword>
<feature type="active site" evidence="9">
    <location>
        <position position="737"/>
    </location>
</feature>
<dbReference type="PROSITE" id="PS01180">
    <property type="entry name" value="CUB"/>
    <property type="match status" value="1"/>
</dbReference>
<dbReference type="PANTHER" id="PTHR10127:SF833">
    <property type="entry name" value="ZINC METALLOPROTEINASE NAS-32"/>
    <property type="match status" value="1"/>
</dbReference>
<comment type="caution">
    <text evidence="13">The sequence shown here is derived from an EMBL/GenBank/DDBJ whole genome shotgun (WGS) entry which is preliminary data.</text>
</comment>
<gene>
    <name evidence="13" type="ORF">GCK32_004828</name>
</gene>
<evidence type="ECO:0000256" key="9">
    <source>
        <dbReference type="PROSITE-ProRule" id="PRU01211"/>
    </source>
</evidence>
<dbReference type="PROSITE" id="PS01186">
    <property type="entry name" value="EGF_2"/>
    <property type="match status" value="1"/>
</dbReference>
<evidence type="ECO:0000256" key="3">
    <source>
        <dbReference type="ARBA" id="ARBA00022723"/>
    </source>
</evidence>
<evidence type="ECO:0000256" key="6">
    <source>
        <dbReference type="ARBA" id="ARBA00023049"/>
    </source>
</evidence>
<dbReference type="InterPro" id="IPR006026">
    <property type="entry name" value="Peptidase_Metallo"/>
</dbReference>
<dbReference type="Gene3D" id="3.40.390.10">
    <property type="entry name" value="Collagenase (Catalytic Domain)"/>
    <property type="match status" value="3"/>
</dbReference>
<keyword evidence="14" id="KW-1185">Reference proteome</keyword>
<dbReference type="PANTHER" id="PTHR10127">
    <property type="entry name" value="DISCOIDIN, CUB, EGF, LAMININ , AND ZINC METALLOPROTEASE DOMAIN CONTAINING"/>
    <property type="match status" value="1"/>
</dbReference>
<protein>
    <recommendedName>
        <fullName evidence="10">Metalloendopeptidase</fullName>
        <ecNumber evidence="10">3.4.24.-</ecNumber>
    </recommendedName>
</protein>
<dbReference type="InterPro" id="IPR001506">
    <property type="entry name" value="Peptidase_M12A"/>
</dbReference>
<feature type="binding site" evidence="9">
    <location>
        <position position="450"/>
    </location>
    <ligand>
        <name>Zn(2+)</name>
        <dbReference type="ChEBI" id="CHEBI:29105"/>
        <note>catalytic</note>
    </ligand>
</feature>
<dbReference type="GO" id="GO:0004222">
    <property type="term" value="F:metalloendopeptidase activity"/>
    <property type="evidence" value="ECO:0007669"/>
    <property type="project" value="UniProtKB-UniRule"/>
</dbReference>